<dbReference type="InterPro" id="IPR000904">
    <property type="entry name" value="Sec7_dom"/>
</dbReference>
<dbReference type="GO" id="GO:0032012">
    <property type="term" value="P:regulation of ARF protein signal transduction"/>
    <property type="evidence" value="ECO:0007669"/>
    <property type="project" value="InterPro"/>
</dbReference>
<feature type="region of interest" description="Disordered" evidence="1">
    <location>
        <begin position="53"/>
        <end position="79"/>
    </location>
</feature>
<gene>
    <name evidence="3" type="ORF">PHET_01350</name>
</gene>
<feature type="region of interest" description="Disordered" evidence="1">
    <location>
        <begin position="96"/>
        <end position="151"/>
    </location>
</feature>
<dbReference type="Proteomes" id="UP000748531">
    <property type="component" value="Unassembled WGS sequence"/>
</dbReference>
<feature type="region of interest" description="Disordered" evidence="1">
    <location>
        <begin position="326"/>
        <end position="386"/>
    </location>
</feature>
<feature type="compositionally biased region" description="Polar residues" evidence="1">
    <location>
        <begin position="53"/>
        <end position="71"/>
    </location>
</feature>
<evidence type="ECO:0000256" key="1">
    <source>
        <dbReference type="SAM" id="MobiDB-lite"/>
    </source>
</evidence>
<dbReference type="Gene3D" id="2.30.29.30">
    <property type="entry name" value="Pleckstrin-homology domain (PH domain)/Phosphotyrosine-binding domain (PTB)"/>
    <property type="match status" value="1"/>
</dbReference>
<comment type="caution">
    <text evidence="3">The sequence shown here is derived from an EMBL/GenBank/DDBJ whole genome shotgun (WGS) entry which is preliminary data.</text>
</comment>
<evidence type="ECO:0000259" key="2">
    <source>
        <dbReference type="PROSITE" id="PS50190"/>
    </source>
</evidence>
<dbReference type="InterPro" id="IPR011993">
    <property type="entry name" value="PH-like_dom_sf"/>
</dbReference>
<protein>
    <submittedName>
        <fullName evidence="3">IQ motif and SEC7 domain-containing protein 1</fullName>
    </submittedName>
</protein>
<dbReference type="OrthoDB" id="430364at2759"/>
<dbReference type="PROSITE" id="PS50190">
    <property type="entry name" value="SEC7"/>
    <property type="match status" value="1"/>
</dbReference>
<dbReference type="InterPro" id="IPR035999">
    <property type="entry name" value="Sec7_dom_sf"/>
</dbReference>
<feature type="domain" description="SEC7" evidence="2">
    <location>
        <begin position="391"/>
        <end position="586"/>
    </location>
</feature>
<feature type="compositionally biased region" description="Basic and acidic residues" evidence="1">
    <location>
        <begin position="96"/>
        <end position="105"/>
    </location>
</feature>
<dbReference type="GO" id="GO:0005085">
    <property type="term" value="F:guanyl-nucleotide exchange factor activity"/>
    <property type="evidence" value="ECO:0007669"/>
    <property type="project" value="InterPro"/>
</dbReference>
<dbReference type="SMART" id="SM00222">
    <property type="entry name" value="Sec7"/>
    <property type="match status" value="1"/>
</dbReference>
<dbReference type="EMBL" id="LUCH01000453">
    <property type="protein sequence ID" value="KAF5405100.1"/>
    <property type="molecule type" value="Genomic_DNA"/>
</dbReference>
<organism evidence="3 4">
    <name type="scientific">Paragonimus heterotremus</name>
    <dbReference type="NCBI Taxonomy" id="100268"/>
    <lineage>
        <taxon>Eukaryota</taxon>
        <taxon>Metazoa</taxon>
        <taxon>Spiralia</taxon>
        <taxon>Lophotrochozoa</taxon>
        <taxon>Platyhelminthes</taxon>
        <taxon>Trematoda</taxon>
        <taxon>Digenea</taxon>
        <taxon>Plagiorchiida</taxon>
        <taxon>Troglotremata</taxon>
        <taxon>Troglotrematidae</taxon>
        <taxon>Paragonimus</taxon>
    </lineage>
</organism>
<dbReference type="AlphaFoldDB" id="A0A8J4WUL9"/>
<dbReference type="InterPro" id="IPR023394">
    <property type="entry name" value="Sec7_C_sf"/>
</dbReference>
<proteinExistence type="predicted"/>
<dbReference type="Gene3D" id="1.10.220.20">
    <property type="match status" value="1"/>
</dbReference>
<evidence type="ECO:0000313" key="4">
    <source>
        <dbReference type="Proteomes" id="UP000748531"/>
    </source>
</evidence>
<dbReference type="Pfam" id="PF01369">
    <property type="entry name" value="Sec7"/>
    <property type="match status" value="1"/>
</dbReference>
<evidence type="ECO:0000313" key="3">
    <source>
        <dbReference type="EMBL" id="KAF5405100.1"/>
    </source>
</evidence>
<reference evidence="3" key="1">
    <citation type="submission" date="2019-05" db="EMBL/GenBank/DDBJ databases">
        <title>Annotation for the trematode Paragonimus heterotremus.</title>
        <authorList>
            <person name="Choi Y.-J."/>
        </authorList>
    </citation>
    <scope>NUCLEOTIDE SEQUENCE</scope>
    <source>
        <strain evidence="3">LC</strain>
    </source>
</reference>
<dbReference type="SUPFAM" id="SSF48425">
    <property type="entry name" value="Sec7 domain"/>
    <property type="match status" value="1"/>
</dbReference>
<name>A0A8J4WUL9_9TREM</name>
<dbReference type="PANTHER" id="PTHR10663">
    <property type="entry name" value="GUANYL-NUCLEOTIDE EXCHANGE FACTOR"/>
    <property type="match status" value="1"/>
</dbReference>
<dbReference type="Gene3D" id="1.10.1000.11">
    <property type="entry name" value="Arf Nucleotide-binding Site Opener,domain 2"/>
    <property type="match status" value="1"/>
</dbReference>
<sequence>MFSVLFKRLLMSDRVPSADLPRLPLMINPRPGIFKLRRHAITQTTSKHLVVQPSPQTSNTITCCSRSNESEPSLLEKKSQTGQTFFKRFSVRPACKTREPTEPKRRMSMLSSWRRRRSSANVERERSPLASKSNPSENPVDVTEPTDQSVAPNTHRCKIVFRDFRRKSIMLSQSTKSCTVSFADPGPDSVLSKCTNRILSEVSNGKTITANPEDTSHMDRLTNYDQLSFVVPPTGIYGSVYEQDYRHTETLQSLSDEQRSLYSPTWDCMCNPNKQCMHRLAFASTLTPSIASTDIEFVASSPTMRRFKPVGPDAIFFGRTGNRANDGADRLSVSKPTGQDSGWSSELSSLYQPTESTETNGQEEELNSEPSPRPAMSRTNTTTEWTNRLRKSLNRAKQRCCLFVGKTLFNKDPVEGMRYLIEHGVLAPVPIAIARFLLHQDGLSRQAIGDYFGSLHDPMSSRALREYLQLINMRDMHVDQAIRIVLSHFHPAGESQKISHLMQVFQDVYIAQNDARVTSLYLNKDTVEVLAYSVLMLHTDLHNPNLRRLGQRMSEAEFIHNNRGIDSGKDLPTDLLQGIYRRVAECEFKTLPDPVDRLRRLDSMLVGSLKTDNFIQRHRRFVGWVAGQQLDRVLTRHTRHHKHWRYLLVFNDILIAVKPVMGPRPGSSGSLLNMAAAAALGSDSSSGSSLTNLTKTQYYSDQPMTVGLYQIRSVLPLKNMNVLVFETTHNRFGLRLCNLDGPVLNFALTTAQARQKLIDWIHASIVELNELQVYYQQCAERKTTNTTCASKIEGSTRL</sequence>
<keyword evidence="4" id="KW-1185">Reference proteome</keyword>
<feature type="compositionally biased region" description="Polar residues" evidence="1">
    <location>
        <begin position="377"/>
        <end position="386"/>
    </location>
</feature>
<feature type="compositionally biased region" description="Polar residues" evidence="1">
    <location>
        <begin position="334"/>
        <end position="360"/>
    </location>
</feature>
<accession>A0A8J4WUL9</accession>
<dbReference type="CDD" id="cd00171">
    <property type="entry name" value="Sec7"/>
    <property type="match status" value="1"/>
</dbReference>